<protein>
    <submittedName>
        <fullName evidence="1">Uncharacterized protein</fullName>
    </submittedName>
</protein>
<evidence type="ECO:0000313" key="2">
    <source>
        <dbReference type="Proteomes" id="UP000193905"/>
    </source>
</evidence>
<gene>
    <name evidence="1" type="ORF">AL0462_0927</name>
</gene>
<comment type="caution">
    <text evidence="1">The sequence shown here is derived from an EMBL/GenBank/DDBJ whole genome shotgun (WGS) entry which is preliminary data.</text>
</comment>
<evidence type="ECO:0000313" key="1">
    <source>
        <dbReference type="EMBL" id="OSG97207.1"/>
    </source>
</evidence>
<dbReference type="AlphaFoldDB" id="A0A1X2ZS15"/>
<dbReference type="EMBL" id="LNKH01000004">
    <property type="protein sequence ID" value="OSG97207.1"/>
    <property type="molecule type" value="Genomic_DNA"/>
</dbReference>
<proteinExistence type="predicted"/>
<organism evidence="1 2">
    <name type="scientific">Bifidobacterium adolescentis</name>
    <dbReference type="NCBI Taxonomy" id="1680"/>
    <lineage>
        <taxon>Bacteria</taxon>
        <taxon>Bacillati</taxon>
        <taxon>Actinomycetota</taxon>
        <taxon>Actinomycetes</taxon>
        <taxon>Bifidobacteriales</taxon>
        <taxon>Bifidobacteriaceae</taxon>
        <taxon>Bifidobacterium</taxon>
    </lineage>
</organism>
<sequence length="196" mass="21401">MRDGIRPMSNPSLKRTGHDMEIREERVTVMPDLPCTTSPVGPSDNGGMTEEMVRAGVGFEPICARGYGYTVTLCDGVVTIERGGIVASMYGFARTEIPVGSIVDVSPGKATVFTNGLFCLSVRTLDGDTPMLDSASESRKSPYCAIYTKKQEKDFRRLYDAVESMLPVNPLPIAYDQTPESLYMRQLASIAESKQA</sequence>
<name>A0A1X2ZS15_BIFAD</name>
<dbReference type="Proteomes" id="UP000193905">
    <property type="component" value="Unassembled WGS sequence"/>
</dbReference>
<accession>A0A1X2ZS15</accession>
<reference evidence="1 2" key="1">
    <citation type="journal article" date="2016" name="Sci. Rep.">
        <title>Evaluation of genetic diversity among strains of the human gut commensal Bifidobacterium adolescentis.</title>
        <authorList>
            <person name="Duranti S."/>
            <person name="Milani C."/>
            <person name="Lugli G.A."/>
            <person name="Mancabelli L."/>
            <person name="Turroni F."/>
            <person name="Ferrario C."/>
            <person name="Mangifesta M."/>
            <person name="Viappiani A."/>
            <person name="Sanchez B."/>
            <person name="Margolles A."/>
            <person name="van Sinderen D."/>
            <person name="Ventura M."/>
        </authorList>
    </citation>
    <scope>NUCLEOTIDE SEQUENCE [LARGE SCALE GENOMIC DNA]</scope>
    <source>
        <strain evidence="1 2">AL46-2</strain>
    </source>
</reference>